<sequence>MVSIPDGLDSWEDRSDLGKLTESILKTMPGKLEELIETINNEGVHKVSCVIADGCAAWAIRVAKKIGTKRAVFWPSSVASLAPVLSIRKLTDDGIIDNKGIPIKDQTIQLSPTMPPIKPANLPWAFVGDLATTKAVFKISVDVAEAATMTEMNWSLRHSASIQRSCQSGHYWQATDLQTKRRQFEELALGLELSNKPFLWVVRPEGHPSVACFLSHCGWNSTLEGVTNGVPFLCWPYISDQFSNQTYICDIWKNGLDEAGYITREEIKSKLEHLLSDKTFKAKAMDLKEKNRTTRISAYSLTG</sequence>
<evidence type="ECO:0000313" key="1">
    <source>
        <dbReference type="EMBL" id="KAI3813251.1"/>
    </source>
</evidence>
<keyword evidence="2" id="KW-1185">Reference proteome</keyword>
<accession>A0ACB9J0I6</accession>
<dbReference type="Proteomes" id="UP001056120">
    <property type="component" value="Linkage Group LG06"/>
</dbReference>
<proteinExistence type="predicted"/>
<reference evidence="2" key="1">
    <citation type="journal article" date="2022" name="Mol. Ecol. Resour.">
        <title>The genomes of chicory, endive, great burdock and yacon provide insights into Asteraceae palaeo-polyploidization history and plant inulin production.</title>
        <authorList>
            <person name="Fan W."/>
            <person name="Wang S."/>
            <person name="Wang H."/>
            <person name="Wang A."/>
            <person name="Jiang F."/>
            <person name="Liu H."/>
            <person name="Zhao H."/>
            <person name="Xu D."/>
            <person name="Zhang Y."/>
        </authorList>
    </citation>
    <scope>NUCLEOTIDE SEQUENCE [LARGE SCALE GENOMIC DNA]</scope>
    <source>
        <strain evidence="2">cv. Yunnan</strain>
    </source>
</reference>
<comment type="caution">
    <text evidence="1">The sequence shown here is derived from an EMBL/GenBank/DDBJ whole genome shotgun (WGS) entry which is preliminary data.</text>
</comment>
<gene>
    <name evidence="1" type="ORF">L1987_17970</name>
</gene>
<evidence type="ECO:0000313" key="2">
    <source>
        <dbReference type="Proteomes" id="UP001056120"/>
    </source>
</evidence>
<dbReference type="EMBL" id="CM042023">
    <property type="protein sequence ID" value="KAI3813251.1"/>
    <property type="molecule type" value="Genomic_DNA"/>
</dbReference>
<protein>
    <submittedName>
        <fullName evidence="1">Uncharacterized protein</fullName>
    </submittedName>
</protein>
<reference evidence="1 2" key="2">
    <citation type="journal article" date="2022" name="Mol. Ecol. Resour.">
        <title>The genomes of chicory, endive, great burdock and yacon provide insights into Asteraceae paleo-polyploidization history and plant inulin production.</title>
        <authorList>
            <person name="Fan W."/>
            <person name="Wang S."/>
            <person name="Wang H."/>
            <person name="Wang A."/>
            <person name="Jiang F."/>
            <person name="Liu H."/>
            <person name="Zhao H."/>
            <person name="Xu D."/>
            <person name="Zhang Y."/>
        </authorList>
    </citation>
    <scope>NUCLEOTIDE SEQUENCE [LARGE SCALE GENOMIC DNA]</scope>
    <source>
        <strain evidence="2">cv. Yunnan</strain>
        <tissue evidence="1">Leaves</tissue>
    </source>
</reference>
<organism evidence="1 2">
    <name type="scientific">Smallanthus sonchifolius</name>
    <dbReference type="NCBI Taxonomy" id="185202"/>
    <lineage>
        <taxon>Eukaryota</taxon>
        <taxon>Viridiplantae</taxon>
        <taxon>Streptophyta</taxon>
        <taxon>Embryophyta</taxon>
        <taxon>Tracheophyta</taxon>
        <taxon>Spermatophyta</taxon>
        <taxon>Magnoliopsida</taxon>
        <taxon>eudicotyledons</taxon>
        <taxon>Gunneridae</taxon>
        <taxon>Pentapetalae</taxon>
        <taxon>asterids</taxon>
        <taxon>campanulids</taxon>
        <taxon>Asterales</taxon>
        <taxon>Asteraceae</taxon>
        <taxon>Asteroideae</taxon>
        <taxon>Heliantheae alliance</taxon>
        <taxon>Millerieae</taxon>
        <taxon>Smallanthus</taxon>
    </lineage>
</organism>
<name>A0ACB9J0I6_9ASTR</name>